<feature type="domain" description="N-acetyltransferase" evidence="1">
    <location>
        <begin position="1"/>
        <end position="137"/>
    </location>
</feature>
<evidence type="ECO:0000259" key="1">
    <source>
        <dbReference type="PROSITE" id="PS51186"/>
    </source>
</evidence>
<dbReference type="InterPro" id="IPR000182">
    <property type="entry name" value="GNAT_dom"/>
</dbReference>
<reference evidence="2" key="1">
    <citation type="submission" date="2022-10" db="EMBL/GenBank/DDBJ databases">
        <title>Chitinophaga sp. nov., isolated from soil.</title>
        <authorList>
            <person name="Jeon C.O."/>
        </authorList>
    </citation>
    <scope>NUCLEOTIDE SEQUENCE</scope>
    <source>
        <strain evidence="2">R8</strain>
    </source>
</reference>
<gene>
    <name evidence="2" type="ORF">MKQ68_17910</name>
</gene>
<evidence type="ECO:0000313" key="3">
    <source>
        <dbReference type="Proteomes" id="UP001162741"/>
    </source>
</evidence>
<dbReference type="EMBL" id="CP107006">
    <property type="protein sequence ID" value="UYQ91964.1"/>
    <property type="molecule type" value="Genomic_DNA"/>
</dbReference>
<dbReference type="PANTHER" id="PTHR43233">
    <property type="entry name" value="FAMILY N-ACETYLTRANSFERASE, PUTATIVE (AFU_ORTHOLOGUE AFUA_6G03350)-RELATED"/>
    <property type="match status" value="1"/>
</dbReference>
<dbReference type="Gene3D" id="3.40.630.30">
    <property type="match status" value="1"/>
</dbReference>
<protein>
    <submittedName>
        <fullName evidence="2">GNAT family N-acetyltransferase</fullName>
    </submittedName>
</protein>
<dbReference type="SUPFAM" id="SSF55729">
    <property type="entry name" value="Acyl-CoA N-acyltransferases (Nat)"/>
    <property type="match status" value="1"/>
</dbReference>
<name>A0ABY6J0W6_9BACT</name>
<dbReference type="PROSITE" id="PS51186">
    <property type="entry name" value="GNAT"/>
    <property type="match status" value="1"/>
</dbReference>
<organism evidence="2 3">
    <name type="scientific">Chitinophaga horti</name>
    <dbReference type="NCBI Taxonomy" id="2920382"/>
    <lineage>
        <taxon>Bacteria</taxon>
        <taxon>Pseudomonadati</taxon>
        <taxon>Bacteroidota</taxon>
        <taxon>Chitinophagia</taxon>
        <taxon>Chitinophagales</taxon>
        <taxon>Chitinophagaceae</taxon>
        <taxon>Chitinophaga</taxon>
    </lineage>
</organism>
<dbReference type="RefSeq" id="WP_264280312.1">
    <property type="nucleotide sequence ID" value="NZ_CP107006.1"/>
</dbReference>
<sequence>MDVAAIHLYLSSQSYWAAGIPYDIVESSLKNSFCVGVFENDTQVGFARLVTDYATFGYLADVYVLEEHRGKRLSKLMLDYLFGLPWTKGLRRTMLVTLDAHYLYTKFDFKSPAYPERIMELKRDDVYAPAQEIKPAENANQPHKAL</sequence>
<evidence type="ECO:0000313" key="2">
    <source>
        <dbReference type="EMBL" id="UYQ91964.1"/>
    </source>
</evidence>
<proteinExistence type="predicted"/>
<accession>A0ABY6J0W6</accession>
<dbReference type="CDD" id="cd04301">
    <property type="entry name" value="NAT_SF"/>
    <property type="match status" value="1"/>
</dbReference>
<dbReference type="PANTHER" id="PTHR43233:SF1">
    <property type="entry name" value="FAMILY N-ACETYLTRANSFERASE, PUTATIVE (AFU_ORTHOLOGUE AFUA_6G03350)-RELATED"/>
    <property type="match status" value="1"/>
</dbReference>
<dbReference type="Proteomes" id="UP001162741">
    <property type="component" value="Chromosome"/>
</dbReference>
<dbReference type="InterPro" id="IPR053144">
    <property type="entry name" value="Acetyltransferase_Butenolide"/>
</dbReference>
<dbReference type="InterPro" id="IPR016181">
    <property type="entry name" value="Acyl_CoA_acyltransferase"/>
</dbReference>
<keyword evidence="3" id="KW-1185">Reference proteome</keyword>
<dbReference type="Pfam" id="PF00583">
    <property type="entry name" value="Acetyltransf_1"/>
    <property type="match status" value="1"/>
</dbReference>